<reference evidence="2" key="3">
    <citation type="submission" date="2020-12" db="UniProtKB">
        <authorList>
            <consortium name="EnsemblPlants"/>
        </authorList>
    </citation>
    <scope>IDENTIFICATION</scope>
</reference>
<gene>
    <name evidence="1" type="ORF">PHYPA_028580</name>
</gene>
<dbReference type="AlphaFoldDB" id="A0A2K1IFD2"/>
<reference evidence="1 3" key="2">
    <citation type="journal article" date="2018" name="Plant J.">
        <title>The Physcomitrella patens chromosome-scale assembly reveals moss genome structure and evolution.</title>
        <authorList>
            <person name="Lang D."/>
            <person name="Ullrich K.K."/>
            <person name="Murat F."/>
            <person name="Fuchs J."/>
            <person name="Jenkins J."/>
            <person name="Haas F.B."/>
            <person name="Piednoel M."/>
            <person name="Gundlach H."/>
            <person name="Van Bel M."/>
            <person name="Meyberg R."/>
            <person name="Vives C."/>
            <person name="Morata J."/>
            <person name="Symeonidi A."/>
            <person name="Hiss M."/>
            <person name="Muchero W."/>
            <person name="Kamisugi Y."/>
            <person name="Saleh O."/>
            <person name="Blanc G."/>
            <person name="Decker E.L."/>
            <person name="van Gessel N."/>
            <person name="Grimwood J."/>
            <person name="Hayes R.D."/>
            <person name="Graham S.W."/>
            <person name="Gunter L.E."/>
            <person name="McDaniel S.F."/>
            <person name="Hoernstein S.N.W."/>
            <person name="Larsson A."/>
            <person name="Li F.W."/>
            <person name="Perroud P.F."/>
            <person name="Phillips J."/>
            <person name="Ranjan P."/>
            <person name="Rokshar D.S."/>
            <person name="Rothfels C.J."/>
            <person name="Schneider L."/>
            <person name="Shu S."/>
            <person name="Stevenson D.W."/>
            <person name="Thummler F."/>
            <person name="Tillich M."/>
            <person name="Villarreal Aguilar J.C."/>
            <person name="Widiez T."/>
            <person name="Wong G.K."/>
            <person name="Wymore A."/>
            <person name="Zhang Y."/>
            <person name="Zimmer A.D."/>
            <person name="Quatrano R.S."/>
            <person name="Mayer K.F.X."/>
            <person name="Goodstein D."/>
            <person name="Casacuberta J.M."/>
            <person name="Vandepoele K."/>
            <person name="Reski R."/>
            <person name="Cuming A.C."/>
            <person name="Tuskan G.A."/>
            <person name="Maumus F."/>
            <person name="Salse J."/>
            <person name="Schmutz J."/>
            <person name="Rensing S.A."/>
        </authorList>
    </citation>
    <scope>NUCLEOTIDE SEQUENCE [LARGE SCALE GENOMIC DNA]</scope>
    <source>
        <strain evidence="2 3">cv. Gransden 2004</strain>
    </source>
</reference>
<organism evidence="1">
    <name type="scientific">Physcomitrium patens</name>
    <name type="common">Spreading-leaved earth moss</name>
    <name type="synonym">Physcomitrella patens</name>
    <dbReference type="NCBI Taxonomy" id="3218"/>
    <lineage>
        <taxon>Eukaryota</taxon>
        <taxon>Viridiplantae</taxon>
        <taxon>Streptophyta</taxon>
        <taxon>Embryophyta</taxon>
        <taxon>Bryophyta</taxon>
        <taxon>Bryophytina</taxon>
        <taxon>Bryopsida</taxon>
        <taxon>Funariidae</taxon>
        <taxon>Funariales</taxon>
        <taxon>Funariaceae</taxon>
        <taxon>Physcomitrium</taxon>
    </lineage>
</organism>
<keyword evidence="3" id="KW-1185">Reference proteome</keyword>
<accession>A0A2K1IFD2</accession>
<evidence type="ECO:0000313" key="3">
    <source>
        <dbReference type="Proteomes" id="UP000006727"/>
    </source>
</evidence>
<proteinExistence type="predicted"/>
<name>A0A2K1IFD2_PHYPA</name>
<evidence type="ECO:0000313" key="2">
    <source>
        <dbReference type="EnsemblPlants" id="PAC:32909446.CDS.1"/>
    </source>
</evidence>
<dbReference type="Proteomes" id="UP000006727">
    <property type="component" value="Chromosome 24"/>
</dbReference>
<protein>
    <submittedName>
        <fullName evidence="1 2">Uncharacterized protein</fullName>
    </submittedName>
</protein>
<dbReference type="EnsemblPlants" id="Pp3c24_3711V3.1">
    <property type="protein sequence ID" value="PAC:32909446.CDS.1"/>
    <property type="gene ID" value="Pp3c24_3711"/>
</dbReference>
<dbReference type="EMBL" id="ABEU02000024">
    <property type="protein sequence ID" value="PNR27988.1"/>
    <property type="molecule type" value="Genomic_DNA"/>
</dbReference>
<reference evidence="1 3" key="1">
    <citation type="journal article" date="2008" name="Science">
        <title>The Physcomitrella genome reveals evolutionary insights into the conquest of land by plants.</title>
        <authorList>
            <person name="Rensing S."/>
            <person name="Lang D."/>
            <person name="Zimmer A."/>
            <person name="Terry A."/>
            <person name="Salamov A."/>
            <person name="Shapiro H."/>
            <person name="Nishiyama T."/>
            <person name="Perroud P.-F."/>
            <person name="Lindquist E."/>
            <person name="Kamisugi Y."/>
            <person name="Tanahashi T."/>
            <person name="Sakakibara K."/>
            <person name="Fujita T."/>
            <person name="Oishi K."/>
            <person name="Shin-I T."/>
            <person name="Kuroki Y."/>
            <person name="Toyoda A."/>
            <person name="Suzuki Y."/>
            <person name="Hashimoto A."/>
            <person name="Yamaguchi K."/>
            <person name="Sugano A."/>
            <person name="Kohara Y."/>
            <person name="Fujiyama A."/>
            <person name="Anterola A."/>
            <person name="Aoki S."/>
            <person name="Ashton N."/>
            <person name="Barbazuk W.B."/>
            <person name="Barker E."/>
            <person name="Bennetzen J."/>
            <person name="Bezanilla M."/>
            <person name="Blankenship R."/>
            <person name="Cho S.H."/>
            <person name="Dutcher S."/>
            <person name="Estelle M."/>
            <person name="Fawcett J.A."/>
            <person name="Gundlach H."/>
            <person name="Hanada K."/>
            <person name="Heyl A."/>
            <person name="Hicks K.A."/>
            <person name="Hugh J."/>
            <person name="Lohr M."/>
            <person name="Mayer K."/>
            <person name="Melkozernov A."/>
            <person name="Murata T."/>
            <person name="Nelson D."/>
            <person name="Pils B."/>
            <person name="Prigge M."/>
            <person name="Reiss B."/>
            <person name="Renner T."/>
            <person name="Rombauts S."/>
            <person name="Rushton P."/>
            <person name="Sanderfoot A."/>
            <person name="Schween G."/>
            <person name="Shiu S.-H."/>
            <person name="Stueber K."/>
            <person name="Theodoulou F.L."/>
            <person name="Tu H."/>
            <person name="Van de Peer Y."/>
            <person name="Verrier P.J."/>
            <person name="Waters E."/>
            <person name="Wood A."/>
            <person name="Yang L."/>
            <person name="Cove D."/>
            <person name="Cuming A."/>
            <person name="Hasebe M."/>
            <person name="Lucas S."/>
            <person name="Mishler D.B."/>
            <person name="Reski R."/>
            <person name="Grigoriev I."/>
            <person name="Quatrano R.S."/>
            <person name="Boore J.L."/>
        </authorList>
    </citation>
    <scope>NUCLEOTIDE SEQUENCE [LARGE SCALE GENOMIC DNA]</scope>
    <source>
        <strain evidence="2 3">cv. Gransden 2004</strain>
    </source>
</reference>
<sequence>MALNYCVQRGEEVKLGASCESLREQMLSDRVGNDLHHLHHIFFPPLNWFSPVPCPSKVHPPKCCRCCAHYCLALSKHH</sequence>
<dbReference type="InParanoid" id="A0A2K1IFD2"/>
<evidence type="ECO:0000313" key="1">
    <source>
        <dbReference type="EMBL" id="PNR27988.1"/>
    </source>
</evidence>
<dbReference type="Gramene" id="Pp3c24_3711V3.1">
    <property type="protein sequence ID" value="PAC:32909446.CDS.1"/>
    <property type="gene ID" value="Pp3c24_3711"/>
</dbReference>